<keyword evidence="2" id="KW-1185">Reference proteome</keyword>
<evidence type="ECO:0000313" key="1">
    <source>
        <dbReference type="EMBL" id="KAH3722326.1"/>
    </source>
</evidence>
<reference evidence="1" key="1">
    <citation type="journal article" date="2019" name="bioRxiv">
        <title>The Genome of the Zebra Mussel, Dreissena polymorpha: A Resource for Invasive Species Research.</title>
        <authorList>
            <person name="McCartney M.A."/>
            <person name="Auch B."/>
            <person name="Kono T."/>
            <person name="Mallez S."/>
            <person name="Zhang Y."/>
            <person name="Obille A."/>
            <person name="Becker A."/>
            <person name="Abrahante J.E."/>
            <person name="Garbe J."/>
            <person name="Badalamenti J.P."/>
            <person name="Herman A."/>
            <person name="Mangelson H."/>
            <person name="Liachko I."/>
            <person name="Sullivan S."/>
            <person name="Sone E.D."/>
            <person name="Koren S."/>
            <person name="Silverstein K.A.T."/>
            <person name="Beckman K.B."/>
            <person name="Gohl D.M."/>
        </authorList>
    </citation>
    <scope>NUCLEOTIDE SEQUENCE</scope>
    <source>
        <strain evidence="1">Duluth1</strain>
        <tissue evidence="1">Whole animal</tissue>
    </source>
</reference>
<reference evidence="1" key="2">
    <citation type="submission" date="2020-11" db="EMBL/GenBank/DDBJ databases">
        <authorList>
            <person name="McCartney M.A."/>
            <person name="Auch B."/>
            <person name="Kono T."/>
            <person name="Mallez S."/>
            <person name="Becker A."/>
            <person name="Gohl D.M."/>
            <person name="Silverstein K.A.T."/>
            <person name="Koren S."/>
            <person name="Bechman K.B."/>
            <person name="Herman A."/>
            <person name="Abrahante J.E."/>
            <person name="Garbe J."/>
        </authorList>
    </citation>
    <scope>NUCLEOTIDE SEQUENCE</scope>
    <source>
        <strain evidence="1">Duluth1</strain>
        <tissue evidence="1">Whole animal</tissue>
    </source>
</reference>
<dbReference type="EMBL" id="JAIWYP010000013">
    <property type="protein sequence ID" value="KAH3722326.1"/>
    <property type="molecule type" value="Genomic_DNA"/>
</dbReference>
<proteinExistence type="predicted"/>
<dbReference type="AlphaFoldDB" id="A0A9D4CEX9"/>
<dbReference type="Proteomes" id="UP000828390">
    <property type="component" value="Unassembled WGS sequence"/>
</dbReference>
<protein>
    <submittedName>
        <fullName evidence="1">Uncharacterized protein</fullName>
    </submittedName>
</protein>
<gene>
    <name evidence="1" type="ORF">DPMN_065283</name>
</gene>
<organism evidence="1 2">
    <name type="scientific">Dreissena polymorpha</name>
    <name type="common">Zebra mussel</name>
    <name type="synonym">Mytilus polymorpha</name>
    <dbReference type="NCBI Taxonomy" id="45954"/>
    <lineage>
        <taxon>Eukaryota</taxon>
        <taxon>Metazoa</taxon>
        <taxon>Spiralia</taxon>
        <taxon>Lophotrochozoa</taxon>
        <taxon>Mollusca</taxon>
        <taxon>Bivalvia</taxon>
        <taxon>Autobranchia</taxon>
        <taxon>Heteroconchia</taxon>
        <taxon>Euheterodonta</taxon>
        <taxon>Imparidentia</taxon>
        <taxon>Neoheterodontei</taxon>
        <taxon>Myida</taxon>
        <taxon>Dreissenoidea</taxon>
        <taxon>Dreissenidae</taxon>
        <taxon>Dreissena</taxon>
    </lineage>
</organism>
<comment type="caution">
    <text evidence="1">The sequence shown here is derived from an EMBL/GenBank/DDBJ whole genome shotgun (WGS) entry which is preliminary data.</text>
</comment>
<sequence length="54" mass="6314">MPHLLPQGNRTLHIRVGDHVRRAHRLTSRYAKLVMSQQRAASGMSRNKLRNYYA</sequence>
<accession>A0A9D4CEX9</accession>
<name>A0A9D4CEX9_DREPO</name>
<evidence type="ECO:0000313" key="2">
    <source>
        <dbReference type="Proteomes" id="UP000828390"/>
    </source>
</evidence>